<keyword evidence="2" id="KW-1185">Reference proteome</keyword>
<reference evidence="2" key="1">
    <citation type="submission" date="2016-10" db="EMBL/GenBank/DDBJ databases">
        <authorList>
            <person name="Varghese N."/>
            <person name="Submissions S."/>
        </authorList>
    </citation>
    <scope>NUCLEOTIDE SEQUENCE [LARGE SCALE GENOMIC DNA]</scope>
    <source>
        <strain evidence="2">CGMCC 1.11012</strain>
    </source>
</reference>
<accession>A0A1G8YXG6</accession>
<evidence type="ECO:0000313" key="2">
    <source>
        <dbReference type="Proteomes" id="UP000199050"/>
    </source>
</evidence>
<proteinExistence type="predicted"/>
<gene>
    <name evidence="1" type="ORF">SAMN05216192_1314</name>
</gene>
<sequence>MLRSFDDSRVFKLWYYHISHGELLIRSIKNADHARNIDIIFIDVTYIDLPRNLTNLRIEEAEEDDVLYIKEKTGKDVEREKIVVLSSNDKRYFVVAFRVKVDENDMDMFELPFSQQY</sequence>
<evidence type="ECO:0000313" key="1">
    <source>
        <dbReference type="EMBL" id="SDK07481.1"/>
    </source>
</evidence>
<dbReference type="AlphaFoldDB" id="A0A1G8YXG6"/>
<name>A0A1G8YXG6_9BACL</name>
<dbReference type="RefSeq" id="WP_090717067.1">
    <property type="nucleotide sequence ID" value="NZ_CBCSKY010000035.1"/>
</dbReference>
<dbReference type="EMBL" id="FNDX01000031">
    <property type="protein sequence ID" value="SDK07481.1"/>
    <property type="molecule type" value="Genomic_DNA"/>
</dbReference>
<protein>
    <submittedName>
        <fullName evidence="1">Uncharacterized protein</fullName>
    </submittedName>
</protein>
<dbReference type="OrthoDB" id="2623694at2"/>
<organism evidence="1 2">
    <name type="scientific">Paenibacillus typhae</name>
    <dbReference type="NCBI Taxonomy" id="1174501"/>
    <lineage>
        <taxon>Bacteria</taxon>
        <taxon>Bacillati</taxon>
        <taxon>Bacillota</taxon>
        <taxon>Bacilli</taxon>
        <taxon>Bacillales</taxon>
        <taxon>Paenibacillaceae</taxon>
        <taxon>Paenibacillus</taxon>
    </lineage>
</organism>
<dbReference type="STRING" id="1174501.SAMN05216192_1314"/>
<dbReference type="Proteomes" id="UP000199050">
    <property type="component" value="Unassembled WGS sequence"/>
</dbReference>